<evidence type="ECO:0000256" key="1">
    <source>
        <dbReference type="ARBA" id="ARBA00023015"/>
    </source>
</evidence>
<dbReference type="PANTHER" id="PTHR43537">
    <property type="entry name" value="TRANSCRIPTIONAL REGULATOR, GNTR FAMILY"/>
    <property type="match status" value="1"/>
</dbReference>
<dbReference type="GO" id="GO:0003677">
    <property type="term" value="F:DNA binding"/>
    <property type="evidence" value="ECO:0007669"/>
    <property type="project" value="UniProtKB-KW"/>
</dbReference>
<evidence type="ECO:0000313" key="6">
    <source>
        <dbReference type="EMBL" id="MCP3425569.1"/>
    </source>
</evidence>
<dbReference type="Gene3D" id="1.20.120.530">
    <property type="entry name" value="GntR ligand-binding domain-like"/>
    <property type="match status" value="1"/>
</dbReference>
<dbReference type="PROSITE" id="PS50949">
    <property type="entry name" value="HTH_GNTR"/>
    <property type="match status" value="1"/>
</dbReference>
<keyword evidence="1" id="KW-0805">Transcription regulation</keyword>
<dbReference type="SUPFAM" id="SSF48008">
    <property type="entry name" value="GntR ligand-binding domain-like"/>
    <property type="match status" value="1"/>
</dbReference>
<dbReference type="EMBL" id="JANAFB010000011">
    <property type="protein sequence ID" value="MCP3425569.1"/>
    <property type="molecule type" value="Genomic_DNA"/>
</dbReference>
<proteinExistence type="predicted"/>
<dbReference type="Pfam" id="PF07729">
    <property type="entry name" value="FCD"/>
    <property type="match status" value="1"/>
</dbReference>
<evidence type="ECO:0000256" key="2">
    <source>
        <dbReference type="ARBA" id="ARBA00023125"/>
    </source>
</evidence>
<feature type="region of interest" description="Disordered" evidence="4">
    <location>
        <begin position="1"/>
        <end position="49"/>
    </location>
</feature>
<organism evidence="6 7">
    <name type="scientific">Rothia santali</name>
    <dbReference type="NCBI Taxonomy" id="2949643"/>
    <lineage>
        <taxon>Bacteria</taxon>
        <taxon>Bacillati</taxon>
        <taxon>Actinomycetota</taxon>
        <taxon>Actinomycetes</taxon>
        <taxon>Micrococcales</taxon>
        <taxon>Micrococcaceae</taxon>
        <taxon>Rothia</taxon>
    </lineage>
</organism>
<dbReference type="InterPro" id="IPR008920">
    <property type="entry name" value="TF_FadR/GntR_C"/>
</dbReference>
<accession>A0A9X2HE61</accession>
<evidence type="ECO:0000313" key="7">
    <source>
        <dbReference type="Proteomes" id="UP001139502"/>
    </source>
</evidence>
<feature type="domain" description="HTH gntR-type" evidence="5">
    <location>
        <begin position="47"/>
        <end position="114"/>
    </location>
</feature>
<reference evidence="6" key="1">
    <citation type="submission" date="2022-06" db="EMBL/GenBank/DDBJ databases">
        <title>Rothia sp. isolated from sandalwood seedling.</title>
        <authorList>
            <person name="Tuikhar N."/>
            <person name="Kirdat K."/>
            <person name="Thorat V."/>
            <person name="Swetha P."/>
            <person name="Padma S."/>
            <person name="Sundararaj R."/>
            <person name="Yadav A."/>
        </authorList>
    </citation>
    <scope>NUCLEOTIDE SEQUENCE</scope>
    <source>
        <strain evidence="6">AR01</strain>
    </source>
</reference>
<dbReference type="Proteomes" id="UP001139502">
    <property type="component" value="Unassembled WGS sequence"/>
</dbReference>
<evidence type="ECO:0000259" key="5">
    <source>
        <dbReference type="PROSITE" id="PS50949"/>
    </source>
</evidence>
<gene>
    <name evidence="6" type="ORF">NBM05_05960</name>
</gene>
<dbReference type="SMART" id="SM00895">
    <property type="entry name" value="FCD"/>
    <property type="match status" value="1"/>
</dbReference>
<dbReference type="AlphaFoldDB" id="A0A9X2HE61"/>
<protein>
    <submittedName>
        <fullName evidence="6">GntR family transcriptional regulator</fullName>
    </submittedName>
</protein>
<dbReference type="InterPro" id="IPR011711">
    <property type="entry name" value="GntR_C"/>
</dbReference>
<feature type="compositionally biased region" description="Basic and acidic residues" evidence="4">
    <location>
        <begin position="1"/>
        <end position="13"/>
    </location>
</feature>
<dbReference type="Pfam" id="PF00392">
    <property type="entry name" value="GntR"/>
    <property type="match status" value="1"/>
</dbReference>
<keyword evidence="2" id="KW-0238">DNA-binding</keyword>
<name>A0A9X2HE61_9MICC</name>
<dbReference type="SUPFAM" id="SSF46785">
    <property type="entry name" value="Winged helix' DNA-binding domain"/>
    <property type="match status" value="1"/>
</dbReference>
<keyword evidence="3" id="KW-0804">Transcription</keyword>
<comment type="caution">
    <text evidence="6">The sequence shown here is derived from an EMBL/GenBank/DDBJ whole genome shotgun (WGS) entry which is preliminary data.</text>
</comment>
<sequence>MKQEVRPGVRADGDLDGAPGTANGRGASGDESSPTTTGRGTPGGDSHPVTAEITRRVREAIVEGALASGAELTEKWLTQTYGSSRTTARDVLRLLAKERLIELRPYRSARVRSFTAQEMQDIFEARLLLEVHAARECAAASDAALAELQEALEAYVRVLEGGVVMEAAGAHRDLHVALVGTTGNTALVRCESDLMLDSTLIVEVVNFKRDDIPKMRHEHERLVGAFLDRDPERAERLVRAHLSMVSEAARDDVDAV</sequence>
<dbReference type="InterPro" id="IPR036390">
    <property type="entry name" value="WH_DNA-bd_sf"/>
</dbReference>
<dbReference type="GO" id="GO:0003700">
    <property type="term" value="F:DNA-binding transcription factor activity"/>
    <property type="evidence" value="ECO:0007669"/>
    <property type="project" value="InterPro"/>
</dbReference>
<evidence type="ECO:0000256" key="4">
    <source>
        <dbReference type="SAM" id="MobiDB-lite"/>
    </source>
</evidence>
<dbReference type="InterPro" id="IPR036388">
    <property type="entry name" value="WH-like_DNA-bd_sf"/>
</dbReference>
<keyword evidence="7" id="KW-1185">Reference proteome</keyword>
<dbReference type="SMART" id="SM00345">
    <property type="entry name" value="HTH_GNTR"/>
    <property type="match status" value="1"/>
</dbReference>
<dbReference type="InterPro" id="IPR000524">
    <property type="entry name" value="Tscrpt_reg_HTH_GntR"/>
</dbReference>
<dbReference type="RefSeq" id="WP_254165844.1">
    <property type="nucleotide sequence ID" value="NZ_JANAFB010000011.1"/>
</dbReference>
<evidence type="ECO:0000256" key="3">
    <source>
        <dbReference type="ARBA" id="ARBA00023163"/>
    </source>
</evidence>
<dbReference type="Gene3D" id="1.10.10.10">
    <property type="entry name" value="Winged helix-like DNA-binding domain superfamily/Winged helix DNA-binding domain"/>
    <property type="match status" value="1"/>
</dbReference>
<dbReference type="PANTHER" id="PTHR43537:SF24">
    <property type="entry name" value="GLUCONATE OPERON TRANSCRIPTIONAL REPRESSOR"/>
    <property type="match status" value="1"/>
</dbReference>